<evidence type="ECO:0000256" key="2">
    <source>
        <dbReference type="SAM" id="SignalP"/>
    </source>
</evidence>
<dbReference type="InterPro" id="IPR029046">
    <property type="entry name" value="LolA/LolB/LppX"/>
</dbReference>
<name>A0A5M6I1P4_9HYPH</name>
<dbReference type="RefSeq" id="WP_150096971.1">
    <property type="nucleotide sequence ID" value="NZ_VWPL01000009.1"/>
</dbReference>
<evidence type="ECO:0000256" key="1">
    <source>
        <dbReference type="ARBA" id="ARBA00022729"/>
    </source>
</evidence>
<keyword evidence="4" id="KW-1185">Reference proteome</keyword>
<evidence type="ECO:0000313" key="3">
    <source>
        <dbReference type="EMBL" id="KAA5602114.1"/>
    </source>
</evidence>
<gene>
    <name evidence="3" type="ORF">F1193_07025</name>
</gene>
<accession>A0A5M6I1P4</accession>
<dbReference type="Pfam" id="PF09865">
    <property type="entry name" value="DUF2092"/>
    <property type="match status" value="1"/>
</dbReference>
<protein>
    <submittedName>
        <fullName evidence="3">DUF2092 domain-containing protein</fullName>
    </submittedName>
</protein>
<dbReference type="Gene3D" id="2.50.20.10">
    <property type="entry name" value="Lipoprotein localisation LolA/LolB/LppX"/>
    <property type="match status" value="1"/>
</dbReference>
<dbReference type="InterPro" id="IPR019207">
    <property type="entry name" value="DUF2092"/>
</dbReference>
<dbReference type="EMBL" id="VWPL01000009">
    <property type="protein sequence ID" value="KAA5602114.1"/>
    <property type="molecule type" value="Genomic_DNA"/>
</dbReference>
<evidence type="ECO:0000313" key="4">
    <source>
        <dbReference type="Proteomes" id="UP000323886"/>
    </source>
</evidence>
<organism evidence="3 4">
    <name type="scientific">Blastochloris sulfoviridis</name>
    <dbReference type="NCBI Taxonomy" id="50712"/>
    <lineage>
        <taxon>Bacteria</taxon>
        <taxon>Pseudomonadati</taxon>
        <taxon>Pseudomonadota</taxon>
        <taxon>Alphaproteobacteria</taxon>
        <taxon>Hyphomicrobiales</taxon>
        <taxon>Blastochloridaceae</taxon>
        <taxon>Blastochloris</taxon>
    </lineage>
</organism>
<dbReference type="SUPFAM" id="SSF89392">
    <property type="entry name" value="Prokaryotic lipoproteins and lipoprotein localization factors"/>
    <property type="match status" value="1"/>
</dbReference>
<comment type="caution">
    <text evidence="3">The sequence shown here is derived from an EMBL/GenBank/DDBJ whole genome shotgun (WGS) entry which is preliminary data.</text>
</comment>
<dbReference type="AlphaFoldDB" id="A0A5M6I1P4"/>
<sequence>MARSPTQTFRLAAAGLIILGSVGSVAAAPKPDAPPAPAALIDPAALDAFNRMSSYVAALPAFEFRTTYAFDVVARNGQTITVDGTGHHLAKRPDKLAVEVENDLFTRRYVYDGKTLVVVSAGEPYYAQVAAQPTIRDTLARAAAEYALEIPGADLFDFGTPHSAANHVSSAFVVGAAEVDGIAAEHLAFRSETRDWEVWIRAGDKPVPLKFTLIDRTQPAHPRTTVTFAWTDRSDIADTDFTFVPTGEQKRIDLQRIGGTQGGQ</sequence>
<feature type="signal peptide" evidence="2">
    <location>
        <begin position="1"/>
        <end position="26"/>
    </location>
</feature>
<dbReference type="Proteomes" id="UP000323886">
    <property type="component" value="Unassembled WGS sequence"/>
</dbReference>
<keyword evidence="1 2" id="KW-0732">Signal</keyword>
<proteinExistence type="predicted"/>
<reference evidence="3 4" key="1">
    <citation type="submission" date="2019-09" db="EMBL/GenBank/DDBJ databases">
        <title>Draft Whole-Genome sequence of Blastochloris sulfoviridis DSM 729.</title>
        <authorList>
            <person name="Meyer T.E."/>
            <person name="Kyndt J.A."/>
        </authorList>
    </citation>
    <scope>NUCLEOTIDE SEQUENCE [LARGE SCALE GENOMIC DNA]</scope>
    <source>
        <strain evidence="3 4">DSM 729</strain>
    </source>
</reference>
<feature type="chain" id="PRO_5024428125" evidence="2">
    <location>
        <begin position="27"/>
        <end position="264"/>
    </location>
</feature>
<dbReference type="OrthoDB" id="116979at2"/>